<name>A0ABS5WK52_9RHOB</name>
<feature type="domain" description="DUF3644" evidence="1">
    <location>
        <begin position="87"/>
        <end position="135"/>
    </location>
</feature>
<dbReference type="EMBL" id="JAHHDY010000001">
    <property type="protein sequence ID" value="MBT3139503.1"/>
    <property type="molecule type" value="Genomic_DNA"/>
</dbReference>
<proteinExistence type="predicted"/>
<dbReference type="Pfam" id="PF12358">
    <property type="entry name" value="DUF3644"/>
    <property type="match status" value="1"/>
</dbReference>
<dbReference type="Proteomes" id="UP000763802">
    <property type="component" value="Unassembled WGS sequence"/>
</dbReference>
<dbReference type="InterPro" id="IPR022104">
    <property type="entry name" value="DUF3644"/>
</dbReference>
<sequence length="146" mass="16476">MARSPQGALTDDEKNIVKGLLQAGERNQDIQALVNTGRPATINSGRITEVKQDKTIVPASAEELDFYRVRKKSYDPQTGLNLYDDERLIRAREAMLLAVQVFNSPTLQFKAEVFAVHANIAWTYLLHEHYERHGVAIIQDDGRSLL</sequence>
<gene>
    <name evidence="2" type="ORF">KL867_00410</name>
</gene>
<reference evidence="2 3" key="1">
    <citation type="submission" date="2021-05" db="EMBL/GenBank/DDBJ databases">
        <title>Draft genomes of marine bacteria isolated from model chitin particles.</title>
        <authorList>
            <person name="Datta M.S."/>
            <person name="Schwartzman J.A."/>
            <person name="Cordero O."/>
        </authorList>
    </citation>
    <scope>NUCLEOTIDE SEQUENCE [LARGE SCALE GENOMIC DNA]</scope>
    <source>
        <strain evidence="2 3">4E07</strain>
    </source>
</reference>
<comment type="caution">
    <text evidence="2">The sequence shown here is derived from an EMBL/GenBank/DDBJ whole genome shotgun (WGS) entry which is preliminary data.</text>
</comment>
<organism evidence="2 3">
    <name type="scientific">Falsiruegeria litorea</name>
    <dbReference type="NCBI Taxonomy" id="1280831"/>
    <lineage>
        <taxon>Bacteria</taxon>
        <taxon>Pseudomonadati</taxon>
        <taxon>Pseudomonadota</taxon>
        <taxon>Alphaproteobacteria</taxon>
        <taxon>Rhodobacterales</taxon>
        <taxon>Roseobacteraceae</taxon>
        <taxon>Falsiruegeria</taxon>
    </lineage>
</organism>
<protein>
    <submittedName>
        <fullName evidence="2">DUF3644 domain-containing protein</fullName>
    </submittedName>
</protein>
<evidence type="ECO:0000259" key="1">
    <source>
        <dbReference type="Pfam" id="PF12358"/>
    </source>
</evidence>
<accession>A0ABS5WK52</accession>
<evidence type="ECO:0000313" key="2">
    <source>
        <dbReference type="EMBL" id="MBT3139503.1"/>
    </source>
</evidence>
<keyword evidence="3" id="KW-1185">Reference proteome</keyword>
<evidence type="ECO:0000313" key="3">
    <source>
        <dbReference type="Proteomes" id="UP000763802"/>
    </source>
</evidence>